<dbReference type="PANTHER" id="PTHR20861">
    <property type="entry name" value="HOMOSERINE/4-DIPHOSPHOCYTIDYL-2-C-METHYL-D-ERYTHRITOL KINASE"/>
    <property type="match status" value="1"/>
</dbReference>
<dbReference type="InterPro" id="IPR036554">
    <property type="entry name" value="GHMP_kinase_C_sf"/>
</dbReference>
<evidence type="ECO:0000256" key="8">
    <source>
        <dbReference type="ARBA" id="ARBA00022741"/>
    </source>
</evidence>
<comment type="similarity">
    <text evidence="2 13">Belongs to the GHMP kinase family. Homoserine kinase subfamily.</text>
</comment>
<dbReference type="GO" id="GO:0005524">
    <property type="term" value="F:ATP binding"/>
    <property type="evidence" value="ECO:0007669"/>
    <property type="project" value="UniProtKB-UniRule"/>
</dbReference>
<protein>
    <recommendedName>
        <fullName evidence="4 13">Homoserine kinase</fullName>
        <shortName evidence="13">HK</shortName>
        <shortName evidence="13">HSK</shortName>
        <ecNumber evidence="3 13">2.7.1.39</ecNumber>
    </recommendedName>
</protein>
<keyword evidence="7 13" id="KW-0791">Threonine biosynthesis</keyword>
<comment type="function">
    <text evidence="12 13">Catalyzes the ATP-dependent phosphorylation of L-homoserine to L-homoserine phosphate.</text>
</comment>
<dbReference type="InterPro" id="IPR006203">
    <property type="entry name" value="GHMP_knse_ATP-bd_CS"/>
</dbReference>
<accession>A0A7L7KPA9</accession>
<keyword evidence="13" id="KW-0963">Cytoplasm</keyword>
<keyword evidence="10 13" id="KW-0067">ATP-binding</keyword>
<evidence type="ECO:0000256" key="10">
    <source>
        <dbReference type="ARBA" id="ARBA00022840"/>
    </source>
</evidence>
<dbReference type="UniPathway" id="UPA00050">
    <property type="reaction ID" value="UER00064"/>
</dbReference>
<keyword evidence="16" id="KW-1185">Reference proteome</keyword>
<dbReference type="RefSeq" id="WP_258877987.1">
    <property type="nucleotide sequence ID" value="NZ_CP048914.1"/>
</dbReference>
<evidence type="ECO:0000256" key="11">
    <source>
        <dbReference type="ARBA" id="ARBA00049375"/>
    </source>
</evidence>
<evidence type="ECO:0000313" key="16">
    <source>
        <dbReference type="Proteomes" id="UP000514720"/>
    </source>
</evidence>
<evidence type="ECO:0000256" key="3">
    <source>
        <dbReference type="ARBA" id="ARBA00012078"/>
    </source>
</evidence>
<proteinExistence type="inferred from homology"/>
<dbReference type="Gene3D" id="3.30.230.10">
    <property type="match status" value="1"/>
</dbReference>
<feature type="binding site" evidence="13">
    <location>
        <begin position="79"/>
        <end position="89"/>
    </location>
    <ligand>
        <name>ATP</name>
        <dbReference type="ChEBI" id="CHEBI:30616"/>
    </ligand>
</feature>
<dbReference type="AlphaFoldDB" id="A0A7L7KPA9"/>
<keyword evidence="8 13" id="KW-0547">Nucleotide-binding</keyword>
<evidence type="ECO:0000259" key="14">
    <source>
        <dbReference type="Pfam" id="PF00288"/>
    </source>
</evidence>
<dbReference type="GO" id="GO:0004413">
    <property type="term" value="F:homoserine kinase activity"/>
    <property type="evidence" value="ECO:0007669"/>
    <property type="project" value="UniProtKB-UniRule"/>
</dbReference>
<evidence type="ECO:0000313" key="15">
    <source>
        <dbReference type="EMBL" id="QMS84375.1"/>
    </source>
</evidence>
<evidence type="ECO:0000256" key="12">
    <source>
        <dbReference type="ARBA" id="ARBA00049954"/>
    </source>
</evidence>
<comment type="pathway">
    <text evidence="1 13">Amino-acid biosynthesis; L-threonine biosynthesis; L-threonine from L-aspartate: step 4/5.</text>
</comment>
<dbReference type="InterPro" id="IPR006204">
    <property type="entry name" value="GHMP_kinase_N_dom"/>
</dbReference>
<dbReference type="SUPFAM" id="SSF54211">
    <property type="entry name" value="Ribosomal protein S5 domain 2-like"/>
    <property type="match status" value="1"/>
</dbReference>
<comment type="subcellular location">
    <subcellularLocation>
        <location evidence="13">Cytoplasm</location>
    </subcellularLocation>
</comment>
<dbReference type="EMBL" id="CP048914">
    <property type="protein sequence ID" value="QMS84375.1"/>
    <property type="molecule type" value="Genomic_DNA"/>
</dbReference>
<evidence type="ECO:0000256" key="2">
    <source>
        <dbReference type="ARBA" id="ARBA00007370"/>
    </source>
</evidence>
<evidence type="ECO:0000256" key="1">
    <source>
        <dbReference type="ARBA" id="ARBA00005015"/>
    </source>
</evidence>
<name>A0A7L7KPA9_9MOLU</name>
<dbReference type="KEGG" id="xcl:G4Z02_00985"/>
<keyword evidence="5 13" id="KW-0028">Amino-acid biosynthesis</keyword>
<organism evidence="15 16">
    <name type="scientific">Candidatus Xianfuyuplasma coldseepsis</name>
    <dbReference type="NCBI Taxonomy" id="2782163"/>
    <lineage>
        <taxon>Bacteria</taxon>
        <taxon>Bacillati</taxon>
        <taxon>Mycoplasmatota</taxon>
        <taxon>Mollicutes</taxon>
        <taxon>Candidatus Izemoplasmatales</taxon>
        <taxon>Candidatus Izemoplasmataceae</taxon>
        <taxon>Candidatus Xianfuyuplasma</taxon>
    </lineage>
</organism>
<comment type="catalytic activity">
    <reaction evidence="11 13">
        <text>L-homoserine + ATP = O-phospho-L-homoserine + ADP + H(+)</text>
        <dbReference type="Rhea" id="RHEA:13985"/>
        <dbReference type="ChEBI" id="CHEBI:15378"/>
        <dbReference type="ChEBI" id="CHEBI:30616"/>
        <dbReference type="ChEBI" id="CHEBI:57476"/>
        <dbReference type="ChEBI" id="CHEBI:57590"/>
        <dbReference type="ChEBI" id="CHEBI:456216"/>
        <dbReference type="EC" id="2.7.1.39"/>
    </reaction>
</comment>
<gene>
    <name evidence="13 15" type="primary">thrB</name>
    <name evidence="15" type="ORF">G4Z02_00985</name>
</gene>
<dbReference type="PRINTS" id="PR00958">
    <property type="entry name" value="HOMSERKINASE"/>
</dbReference>
<dbReference type="EC" id="2.7.1.39" evidence="3 13"/>
<keyword evidence="6 13" id="KW-0808">Transferase</keyword>
<dbReference type="PANTHER" id="PTHR20861:SF1">
    <property type="entry name" value="HOMOSERINE KINASE"/>
    <property type="match status" value="1"/>
</dbReference>
<evidence type="ECO:0000256" key="4">
    <source>
        <dbReference type="ARBA" id="ARBA00017858"/>
    </source>
</evidence>
<dbReference type="GO" id="GO:0005737">
    <property type="term" value="C:cytoplasm"/>
    <property type="evidence" value="ECO:0007669"/>
    <property type="project" value="UniProtKB-SubCell"/>
</dbReference>
<dbReference type="InterPro" id="IPR000870">
    <property type="entry name" value="Homoserine_kinase"/>
</dbReference>
<dbReference type="Proteomes" id="UP000514720">
    <property type="component" value="Chromosome"/>
</dbReference>
<evidence type="ECO:0000256" key="7">
    <source>
        <dbReference type="ARBA" id="ARBA00022697"/>
    </source>
</evidence>
<evidence type="ECO:0000256" key="13">
    <source>
        <dbReference type="HAMAP-Rule" id="MF_00384"/>
    </source>
</evidence>
<keyword evidence="9 13" id="KW-0418">Kinase</keyword>
<dbReference type="Gene3D" id="3.30.70.890">
    <property type="entry name" value="GHMP kinase, C-terminal domain"/>
    <property type="match status" value="1"/>
</dbReference>
<dbReference type="Pfam" id="PF00288">
    <property type="entry name" value="GHMP_kinases_N"/>
    <property type="match status" value="1"/>
</dbReference>
<evidence type="ECO:0000256" key="5">
    <source>
        <dbReference type="ARBA" id="ARBA00022605"/>
    </source>
</evidence>
<feature type="domain" description="GHMP kinase N-terminal" evidence="14">
    <location>
        <begin position="50"/>
        <end position="132"/>
    </location>
</feature>
<dbReference type="GO" id="GO:0009088">
    <property type="term" value="P:threonine biosynthetic process"/>
    <property type="evidence" value="ECO:0007669"/>
    <property type="project" value="UniProtKB-UniRule"/>
</dbReference>
<dbReference type="NCBIfam" id="TIGR00191">
    <property type="entry name" value="thrB"/>
    <property type="match status" value="1"/>
</dbReference>
<dbReference type="InterPro" id="IPR014721">
    <property type="entry name" value="Ribsml_uS5_D2-typ_fold_subgr"/>
</dbReference>
<dbReference type="SUPFAM" id="SSF55060">
    <property type="entry name" value="GHMP Kinase, C-terminal domain"/>
    <property type="match status" value="1"/>
</dbReference>
<dbReference type="InterPro" id="IPR020568">
    <property type="entry name" value="Ribosomal_Su5_D2-typ_SF"/>
</dbReference>
<evidence type="ECO:0000256" key="9">
    <source>
        <dbReference type="ARBA" id="ARBA00022777"/>
    </source>
</evidence>
<reference evidence="15 16" key="1">
    <citation type="submission" date="2020-02" db="EMBL/GenBank/DDBJ databases">
        <authorList>
            <person name="Zheng R.K."/>
            <person name="Sun C.M."/>
        </authorList>
    </citation>
    <scope>NUCLEOTIDE SEQUENCE [LARGE SCALE GENOMIC DNA]</scope>
    <source>
        <strain evidence="16">zrk13</strain>
    </source>
</reference>
<dbReference type="PROSITE" id="PS00627">
    <property type="entry name" value="GHMP_KINASES_ATP"/>
    <property type="match status" value="1"/>
</dbReference>
<sequence>MKISVPATSANLGIGFDAIGLSLSLYNTFSFTKSRNDHIVSYSGELDDHLVYQAYKAFFTYHRRPHLPITIEVEQQEIPISRGLGSSAACILAGVFAANTLGHLNASFDECVAFSASLEGHPDNIYPAAYGGLVATYQDNDIYYHQSFPVHSSLQFTLLIPDQHTSTSDLRNAIPTTIKHQDAVHNVARVLHLPSAFKTGNLQTLRRILNDKLHEPYRYPFIPKSNEILTLKRHKELAIVISGSGSSLLFISKKPIDAYLTDSIKSVYRVVPVQPEAKLTMDKKTI</sequence>
<dbReference type="PIRSF" id="PIRSF000676">
    <property type="entry name" value="Homoser_kin"/>
    <property type="match status" value="1"/>
</dbReference>
<dbReference type="HAMAP" id="MF_00384">
    <property type="entry name" value="Homoser_kinase"/>
    <property type="match status" value="1"/>
</dbReference>
<evidence type="ECO:0000256" key="6">
    <source>
        <dbReference type="ARBA" id="ARBA00022679"/>
    </source>
</evidence>